<accession>A0A2W5L0T4</accession>
<name>A0A2W5L0T4_SPHMC</name>
<sequence length="323" mass="35600">MSVINIRKAEREGARLVIVLPGISGSGKTHTALLLAYGLANYDASKVGFLDAENRRGSLYAEALREADPPTDERFLIGDLYAPFSPQRYIDSILAFQEAGVEVLVIDSGSHEWEGQGGCEDIANAGNPRMPNWKLAKAEHKRFMNTLLQCDMHIILCLRAREKVEIKTVNGKREVVPIGVQPVTEKNVLFEATASLMMWNEGRNQEVIKCPGELRGILGRGQGYITASDGAALRAWVDGAKQLDRTIEHARNSLRTVTEQGTDALIKAWRALPEATRKAINAEGTCPDEFKRAAQEFDALRERDSERQTDGLNDELGIGEAAE</sequence>
<dbReference type="Proteomes" id="UP000248597">
    <property type="component" value="Unassembled WGS sequence"/>
</dbReference>
<organism evidence="2 3">
    <name type="scientific">Sphingopyxis macrogoltabida</name>
    <name type="common">Sphingomonas macrogoltabidus</name>
    <dbReference type="NCBI Taxonomy" id="33050"/>
    <lineage>
        <taxon>Bacteria</taxon>
        <taxon>Pseudomonadati</taxon>
        <taxon>Pseudomonadota</taxon>
        <taxon>Alphaproteobacteria</taxon>
        <taxon>Sphingomonadales</taxon>
        <taxon>Sphingomonadaceae</taxon>
        <taxon>Sphingopyxis</taxon>
    </lineage>
</organism>
<reference evidence="2 3" key="1">
    <citation type="submission" date="2017-08" db="EMBL/GenBank/DDBJ databases">
        <title>Infants hospitalized years apart are colonized by the same room-sourced microbial strains.</title>
        <authorList>
            <person name="Brooks B."/>
            <person name="Olm M.R."/>
            <person name="Firek B.A."/>
            <person name="Baker R."/>
            <person name="Thomas B.C."/>
            <person name="Morowitz M.J."/>
            <person name="Banfield J.F."/>
        </authorList>
    </citation>
    <scope>NUCLEOTIDE SEQUENCE [LARGE SCALE GENOMIC DNA]</scope>
    <source>
        <strain evidence="2">S2_005_003_R2_47</strain>
    </source>
</reference>
<dbReference type="Gene3D" id="3.40.50.300">
    <property type="entry name" value="P-loop containing nucleotide triphosphate hydrolases"/>
    <property type="match status" value="1"/>
</dbReference>
<evidence type="ECO:0000313" key="2">
    <source>
        <dbReference type="EMBL" id="PZQ21148.1"/>
    </source>
</evidence>
<feature type="region of interest" description="Disordered" evidence="1">
    <location>
        <begin position="299"/>
        <end position="323"/>
    </location>
</feature>
<evidence type="ECO:0000256" key="1">
    <source>
        <dbReference type="SAM" id="MobiDB-lite"/>
    </source>
</evidence>
<dbReference type="EMBL" id="QFPJ01000035">
    <property type="protein sequence ID" value="PZQ21148.1"/>
    <property type="molecule type" value="Genomic_DNA"/>
</dbReference>
<dbReference type="Pfam" id="PF13479">
    <property type="entry name" value="AAA_24"/>
    <property type="match status" value="1"/>
</dbReference>
<dbReference type="InterPro" id="IPR027417">
    <property type="entry name" value="P-loop_NTPase"/>
</dbReference>
<gene>
    <name evidence="2" type="ORF">DI569_12850</name>
</gene>
<dbReference type="AlphaFoldDB" id="A0A2W5L0T4"/>
<comment type="caution">
    <text evidence="2">The sequence shown here is derived from an EMBL/GenBank/DDBJ whole genome shotgun (WGS) entry which is preliminary data.</text>
</comment>
<feature type="compositionally biased region" description="Basic and acidic residues" evidence="1">
    <location>
        <begin position="299"/>
        <end position="309"/>
    </location>
</feature>
<protein>
    <recommendedName>
        <fullName evidence="4">AAA+ ATPase domain-containing protein</fullName>
    </recommendedName>
</protein>
<evidence type="ECO:0008006" key="4">
    <source>
        <dbReference type="Google" id="ProtNLM"/>
    </source>
</evidence>
<dbReference type="SUPFAM" id="SSF52540">
    <property type="entry name" value="P-loop containing nucleoside triphosphate hydrolases"/>
    <property type="match status" value="1"/>
</dbReference>
<proteinExistence type="predicted"/>
<evidence type="ECO:0000313" key="3">
    <source>
        <dbReference type="Proteomes" id="UP000248597"/>
    </source>
</evidence>